<evidence type="ECO:0000256" key="1">
    <source>
        <dbReference type="ARBA" id="ARBA00001973"/>
    </source>
</evidence>
<dbReference type="SUPFAM" id="SSF48056">
    <property type="entry name" value="Di-copper centre-containing domain"/>
    <property type="match status" value="1"/>
</dbReference>
<dbReference type="InterPro" id="IPR002227">
    <property type="entry name" value="Tyrosinase_Cu-bd"/>
</dbReference>
<keyword evidence="8" id="KW-0470">Melanin biosynthesis</keyword>
<dbReference type="PRINTS" id="PR00092">
    <property type="entry name" value="TYROSINASE"/>
</dbReference>
<evidence type="ECO:0000256" key="8">
    <source>
        <dbReference type="ARBA" id="ARBA00023101"/>
    </source>
</evidence>
<dbReference type="EMBL" id="JAGTJR010000006">
    <property type="protein sequence ID" value="KAH7058728.1"/>
    <property type="molecule type" value="Genomic_DNA"/>
</dbReference>
<evidence type="ECO:0000256" key="10">
    <source>
        <dbReference type="ARBA" id="ARBA00048881"/>
    </source>
</evidence>
<evidence type="ECO:0000256" key="6">
    <source>
        <dbReference type="ARBA" id="ARBA00023008"/>
    </source>
</evidence>
<proteinExistence type="inferred from homology"/>
<name>A0ABQ8GMY3_9PEZI</name>
<dbReference type="PROSITE" id="PS00498">
    <property type="entry name" value="TYROSINASE_2"/>
    <property type="match status" value="1"/>
</dbReference>
<accession>A0ABQ8GMY3</accession>
<dbReference type="Pfam" id="PF00264">
    <property type="entry name" value="Tyrosinase"/>
    <property type="match status" value="1"/>
</dbReference>
<gene>
    <name evidence="13" type="ORF">B0J12DRAFT_371460</name>
</gene>
<comment type="similarity">
    <text evidence="2">Belongs to the tyrosinase family.</text>
</comment>
<keyword evidence="5" id="KW-0560">Oxidoreductase</keyword>
<evidence type="ECO:0000256" key="5">
    <source>
        <dbReference type="ARBA" id="ARBA00023002"/>
    </source>
</evidence>
<evidence type="ECO:0000256" key="7">
    <source>
        <dbReference type="ARBA" id="ARBA00023033"/>
    </source>
</evidence>
<comment type="caution">
    <text evidence="13">The sequence shown here is derived from an EMBL/GenBank/DDBJ whole genome shotgun (WGS) entry which is preliminary data.</text>
</comment>
<feature type="signal peptide" evidence="11">
    <location>
        <begin position="1"/>
        <end position="25"/>
    </location>
</feature>
<dbReference type="Gene3D" id="1.10.1280.10">
    <property type="entry name" value="Di-copper center containing domain from catechol oxidase"/>
    <property type="match status" value="1"/>
</dbReference>
<evidence type="ECO:0000313" key="13">
    <source>
        <dbReference type="EMBL" id="KAH7058728.1"/>
    </source>
</evidence>
<dbReference type="InterPro" id="IPR008922">
    <property type="entry name" value="Di-copper_centre_dom_sf"/>
</dbReference>
<dbReference type="InterPro" id="IPR050316">
    <property type="entry name" value="Tyrosinase/Hemocyanin"/>
</dbReference>
<keyword evidence="7" id="KW-0503">Monooxygenase</keyword>
<sequence>MRSALTNRLLALAISGSSLLSSVESSPLTHGRLSVHEVRDLASEGSEIVRRQDAANAPLAVTGVAQNDVQPRLEIRELAKNEIQWNLFLLGMQRLQETDQNDPTSWYALSGIHGMPHVAWNGVESEGYAQSGYCMHSSNLFCTWHRPYIALWEQVLHAIMLELANEWTGPERDNFTDAANKWRFPFWDYAALPPEGETNVPDFMTQPQIDVKMPNGTKTIDNPLYSYKFSPQDLSSLNSQNDPQFSVYTETKRYPTDLTVNARSQENGVVNNMNNLRPQIRDALYDLFTNYDNFTLFNSQASHHPGQYQSLETVHGWVHNYVGGDNGHMLAVPFSAFDPAFMLHHANIDRCFAIWQALHPDSYVEAEVQDYSTFMINAGQVLGPDDALYPFRSNQNGDFWTSNSVRDIKIFSYTYPELQDIPDQATLRATINRLYGQSTVSRHTKRTDISDIGEVIDGVINGVTETIEKLVQPGQIDADAAKKDQRRYEYTANIKIDKCALSGSGSIYLFIGDFEDEPAKWRTDEHLAGASPLFVMDNSAVANGGSKDIYAAVSLTRELEQRVASGDLGCMSPSEVIPYLSENLSWRIAKPDGSAIPADQVAGLEISIVKAEYRPAASDCEFPERVGGYEMLSQITCGKAGGLASVGNLLGLKGSHH</sequence>
<dbReference type="Pfam" id="PF18132">
    <property type="entry name" value="Tyrosinase_C"/>
    <property type="match status" value="1"/>
</dbReference>
<feature type="domain" description="Tyrosinase copper-binding" evidence="12">
    <location>
        <begin position="338"/>
        <end position="349"/>
    </location>
</feature>
<evidence type="ECO:0000256" key="4">
    <source>
        <dbReference type="ARBA" id="ARBA00022723"/>
    </source>
</evidence>
<reference evidence="13 14" key="1">
    <citation type="journal article" date="2021" name="Nat. Commun.">
        <title>Genetic determinants of endophytism in the Arabidopsis root mycobiome.</title>
        <authorList>
            <person name="Mesny F."/>
            <person name="Miyauchi S."/>
            <person name="Thiergart T."/>
            <person name="Pickel B."/>
            <person name="Atanasova L."/>
            <person name="Karlsson M."/>
            <person name="Huettel B."/>
            <person name="Barry K.W."/>
            <person name="Haridas S."/>
            <person name="Chen C."/>
            <person name="Bauer D."/>
            <person name="Andreopoulos W."/>
            <person name="Pangilinan J."/>
            <person name="LaButti K."/>
            <person name="Riley R."/>
            <person name="Lipzen A."/>
            <person name="Clum A."/>
            <person name="Drula E."/>
            <person name="Henrissat B."/>
            <person name="Kohler A."/>
            <person name="Grigoriev I.V."/>
            <person name="Martin F.M."/>
            <person name="Hacquard S."/>
        </authorList>
    </citation>
    <scope>NUCLEOTIDE SEQUENCE [LARGE SCALE GENOMIC DNA]</scope>
    <source>
        <strain evidence="13 14">MPI-SDFR-AT-0080</strain>
    </source>
</reference>
<keyword evidence="11" id="KW-0732">Signal</keyword>
<evidence type="ECO:0000256" key="9">
    <source>
        <dbReference type="ARBA" id="ARBA00048233"/>
    </source>
</evidence>
<dbReference type="Proteomes" id="UP000774617">
    <property type="component" value="Unassembled WGS sequence"/>
</dbReference>
<comment type="catalytic activity">
    <reaction evidence="9">
        <text>2 L-dopa + O2 = 2 L-dopaquinone + 2 H2O</text>
        <dbReference type="Rhea" id="RHEA:34287"/>
        <dbReference type="ChEBI" id="CHEBI:15377"/>
        <dbReference type="ChEBI" id="CHEBI:15379"/>
        <dbReference type="ChEBI" id="CHEBI:57504"/>
        <dbReference type="ChEBI" id="CHEBI:57924"/>
        <dbReference type="EC" id="1.14.18.1"/>
    </reaction>
</comment>
<dbReference type="InterPro" id="IPR041640">
    <property type="entry name" value="Tyrosinase_C"/>
</dbReference>
<evidence type="ECO:0000313" key="14">
    <source>
        <dbReference type="Proteomes" id="UP000774617"/>
    </source>
</evidence>
<dbReference type="PANTHER" id="PTHR11474:SF76">
    <property type="entry name" value="SHKT DOMAIN-CONTAINING PROTEIN"/>
    <property type="match status" value="1"/>
</dbReference>
<organism evidence="13 14">
    <name type="scientific">Macrophomina phaseolina</name>
    <dbReference type="NCBI Taxonomy" id="35725"/>
    <lineage>
        <taxon>Eukaryota</taxon>
        <taxon>Fungi</taxon>
        <taxon>Dikarya</taxon>
        <taxon>Ascomycota</taxon>
        <taxon>Pezizomycotina</taxon>
        <taxon>Dothideomycetes</taxon>
        <taxon>Dothideomycetes incertae sedis</taxon>
        <taxon>Botryosphaeriales</taxon>
        <taxon>Botryosphaeriaceae</taxon>
        <taxon>Macrophomina</taxon>
    </lineage>
</organism>
<feature type="chain" id="PRO_5046457632" description="tyrosinase" evidence="11">
    <location>
        <begin position="26"/>
        <end position="657"/>
    </location>
</feature>
<evidence type="ECO:0000259" key="12">
    <source>
        <dbReference type="PROSITE" id="PS00498"/>
    </source>
</evidence>
<evidence type="ECO:0000256" key="11">
    <source>
        <dbReference type="SAM" id="SignalP"/>
    </source>
</evidence>
<comment type="cofactor">
    <cofactor evidence="1">
        <name>Cu(2+)</name>
        <dbReference type="ChEBI" id="CHEBI:29036"/>
    </cofactor>
</comment>
<dbReference type="PANTHER" id="PTHR11474">
    <property type="entry name" value="TYROSINASE FAMILY MEMBER"/>
    <property type="match status" value="1"/>
</dbReference>
<evidence type="ECO:0000256" key="3">
    <source>
        <dbReference type="ARBA" id="ARBA00011906"/>
    </source>
</evidence>
<comment type="catalytic activity">
    <reaction evidence="10">
        <text>L-tyrosine + O2 = L-dopaquinone + H2O</text>
        <dbReference type="Rhea" id="RHEA:18117"/>
        <dbReference type="ChEBI" id="CHEBI:15377"/>
        <dbReference type="ChEBI" id="CHEBI:15379"/>
        <dbReference type="ChEBI" id="CHEBI:57924"/>
        <dbReference type="ChEBI" id="CHEBI:58315"/>
        <dbReference type="EC" id="1.14.18.1"/>
    </reaction>
</comment>
<keyword evidence="4" id="KW-0479">Metal-binding</keyword>
<protein>
    <recommendedName>
        <fullName evidence="3">tyrosinase</fullName>
        <ecNumber evidence="3">1.14.18.1</ecNumber>
    </recommendedName>
</protein>
<keyword evidence="14" id="KW-1185">Reference proteome</keyword>
<keyword evidence="6" id="KW-0186">Copper</keyword>
<evidence type="ECO:0000256" key="2">
    <source>
        <dbReference type="ARBA" id="ARBA00009928"/>
    </source>
</evidence>
<dbReference type="EC" id="1.14.18.1" evidence="3"/>